<sequence>MKSGIFLAISIYIISFFSQAEISFNNKIRWIAVSTANSNKGHFVEFENLLQNTNDCRPDQNHKPRIMFTKEDKDILSLLLTAKASDRAVGFYYSKTSSIPKAFGHGLSECEFINIWLQ</sequence>
<protein>
    <submittedName>
        <fullName evidence="1">Uncharacterized protein</fullName>
    </submittedName>
</protein>
<evidence type="ECO:0000313" key="1">
    <source>
        <dbReference type="EMBL" id="CZF86978.1"/>
    </source>
</evidence>
<evidence type="ECO:0000313" key="2">
    <source>
        <dbReference type="Proteomes" id="UP000073601"/>
    </source>
</evidence>
<dbReference type="EMBL" id="FIZY01000103">
    <property type="protein sequence ID" value="CZF86978.1"/>
    <property type="molecule type" value="Genomic_DNA"/>
</dbReference>
<keyword evidence="2" id="KW-1185">Reference proteome</keyword>
<proteinExistence type="predicted"/>
<organism evidence="1 2">
    <name type="scientific">Grimontia marina</name>
    <dbReference type="NCBI Taxonomy" id="646534"/>
    <lineage>
        <taxon>Bacteria</taxon>
        <taxon>Pseudomonadati</taxon>
        <taxon>Pseudomonadota</taxon>
        <taxon>Gammaproteobacteria</taxon>
        <taxon>Vibrionales</taxon>
        <taxon>Vibrionaceae</taxon>
        <taxon>Grimontia</taxon>
    </lineage>
</organism>
<dbReference type="OrthoDB" id="9900346at2"/>
<accession>A0A128FJJ8</accession>
<dbReference type="Proteomes" id="UP000073601">
    <property type="component" value="Unassembled WGS sequence"/>
</dbReference>
<reference evidence="2" key="1">
    <citation type="submission" date="2016-02" db="EMBL/GenBank/DDBJ databases">
        <authorList>
            <person name="Rodrigo-Torres Lidia"/>
            <person name="Arahal R.David."/>
        </authorList>
    </citation>
    <scope>NUCLEOTIDE SEQUENCE [LARGE SCALE GENOMIC DNA]</scope>
    <source>
        <strain evidence="2">CECT 8713</strain>
    </source>
</reference>
<name>A0A128FJJ8_9GAMM</name>
<gene>
    <name evidence="1" type="ORF">GMA8713_05019</name>
</gene>
<dbReference type="AlphaFoldDB" id="A0A128FJJ8"/>